<evidence type="ECO:0000256" key="9">
    <source>
        <dbReference type="ARBA" id="ARBA00022723"/>
    </source>
</evidence>
<evidence type="ECO:0000313" key="18">
    <source>
        <dbReference type="Proteomes" id="UP000675880"/>
    </source>
</evidence>
<dbReference type="InterPro" id="IPR005904">
    <property type="entry name" value="Hxn_phspho_trans"/>
</dbReference>
<dbReference type="InterPro" id="IPR050408">
    <property type="entry name" value="HGPRT"/>
</dbReference>
<keyword evidence="8 15" id="KW-0808">Transferase</keyword>
<comment type="cofactor">
    <cofactor evidence="1 15">
        <name>Mg(2+)</name>
        <dbReference type="ChEBI" id="CHEBI:18420"/>
    </cofactor>
</comment>
<evidence type="ECO:0000313" key="17">
    <source>
        <dbReference type="EMBL" id="CAE6766213.1"/>
    </source>
</evidence>
<protein>
    <recommendedName>
        <fullName evidence="5 15">Hypoxanthine phosphoribosyltransferase</fullName>
        <ecNumber evidence="5 15">2.4.2.8</ecNumber>
    </recommendedName>
</protein>
<comment type="similarity">
    <text evidence="4 15">Belongs to the purine/pyrimidine phosphoribosyltransferase family.</text>
</comment>
<organism evidence="17 18">
    <name type="scientific">Nitrospira defluvii</name>
    <dbReference type="NCBI Taxonomy" id="330214"/>
    <lineage>
        <taxon>Bacteria</taxon>
        <taxon>Pseudomonadati</taxon>
        <taxon>Nitrospirota</taxon>
        <taxon>Nitrospiria</taxon>
        <taxon>Nitrospirales</taxon>
        <taxon>Nitrospiraceae</taxon>
        <taxon>Nitrospira</taxon>
    </lineage>
</organism>
<gene>
    <name evidence="17" type="primary">hpt</name>
    <name evidence="17" type="ORF">NSPZN2_40055</name>
</gene>
<keyword evidence="7 15" id="KW-0328">Glycosyltransferase</keyword>
<evidence type="ECO:0000256" key="12">
    <source>
        <dbReference type="ARBA" id="ARBA00022842"/>
    </source>
</evidence>
<feature type="domain" description="Phosphoribosyltransferase" evidence="16">
    <location>
        <begin position="12"/>
        <end position="160"/>
    </location>
</feature>
<evidence type="ECO:0000256" key="3">
    <source>
        <dbReference type="ARBA" id="ARBA00004669"/>
    </source>
</evidence>
<dbReference type="EC" id="2.4.2.8" evidence="5 15"/>
<keyword evidence="10 15" id="KW-0660">Purine salvage</keyword>
<comment type="pathway">
    <text evidence="3 15">Purine metabolism; IMP biosynthesis via salvage pathway; IMP from hypoxanthine: step 1/1.</text>
</comment>
<dbReference type="EMBL" id="CAJNBJ010000017">
    <property type="protein sequence ID" value="CAE6766213.1"/>
    <property type="molecule type" value="Genomic_DNA"/>
</dbReference>
<evidence type="ECO:0000256" key="2">
    <source>
        <dbReference type="ARBA" id="ARBA00004496"/>
    </source>
</evidence>
<evidence type="ECO:0000256" key="6">
    <source>
        <dbReference type="ARBA" id="ARBA00022490"/>
    </source>
</evidence>
<dbReference type="Pfam" id="PF00156">
    <property type="entry name" value="Pribosyltran"/>
    <property type="match status" value="1"/>
</dbReference>
<dbReference type="InterPro" id="IPR029057">
    <property type="entry name" value="PRTase-like"/>
</dbReference>
<dbReference type="RefSeq" id="WP_213042940.1">
    <property type="nucleotide sequence ID" value="NZ_CAJNBJ010000017.1"/>
</dbReference>
<dbReference type="InterPro" id="IPR000836">
    <property type="entry name" value="PRTase_dom"/>
</dbReference>
<comment type="caution">
    <text evidence="17">The sequence shown here is derived from an EMBL/GenBank/DDBJ whole genome shotgun (WGS) entry which is preliminary data.</text>
</comment>
<reference evidence="17 18" key="1">
    <citation type="submission" date="2021-02" db="EMBL/GenBank/DDBJ databases">
        <authorList>
            <person name="Han P."/>
        </authorList>
    </citation>
    <scope>NUCLEOTIDE SEQUENCE [LARGE SCALE GENOMIC DNA]</scope>
    <source>
        <strain evidence="17">Candidatus Nitrospira sp. ZN2</strain>
    </source>
</reference>
<dbReference type="CDD" id="cd06223">
    <property type="entry name" value="PRTases_typeI"/>
    <property type="match status" value="1"/>
</dbReference>
<comment type="subcellular location">
    <subcellularLocation>
        <location evidence="2 15">Cytoplasm</location>
    </subcellularLocation>
</comment>
<keyword evidence="12 15" id="KW-0460">Magnesium</keyword>
<evidence type="ECO:0000256" key="14">
    <source>
        <dbReference type="ARBA" id="ARBA00049402"/>
    </source>
</evidence>
<comment type="catalytic activity">
    <reaction evidence="13">
        <text>GMP + diphosphate = guanine + 5-phospho-alpha-D-ribose 1-diphosphate</text>
        <dbReference type="Rhea" id="RHEA:25424"/>
        <dbReference type="ChEBI" id="CHEBI:16235"/>
        <dbReference type="ChEBI" id="CHEBI:33019"/>
        <dbReference type="ChEBI" id="CHEBI:58017"/>
        <dbReference type="ChEBI" id="CHEBI:58115"/>
        <dbReference type="EC" id="2.4.2.8"/>
    </reaction>
    <physiologicalReaction direction="right-to-left" evidence="13">
        <dbReference type="Rhea" id="RHEA:25426"/>
    </physiologicalReaction>
</comment>
<comment type="catalytic activity">
    <reaction evidence="14">
        <text>IMP + diphosphate = hypoxanthine + 5-phospho-alpha-D-ribose 1-diphosphate</text>
        <dbReference type="Rhea" id="RHEA:17973"/>
        <dbReference type="ChEBI" id="CHEBI:17368"/>
        <dbReference type="ChEBI" id="CHEBI:33019"/>
        <dbReference type="ChEBI" id="CHEBI:58017"/>
        <dbReference type="ChEBI" id="CHEBI:58053"/>
        <dbReference type="EC" id="2.4.2.8"/>
    </reaction>
    <physiologicalReaction direction="right-to-left" evidence="14">
        <dbReference type="Rhea" id="RHEA:17975"/>
    </physiologicalReaction>
</comment>
<evidence type="ECO:0000256" key="5">
    <source>
        <dbReference type="ARBA" id="ARBA00011895"/>
    </source>
</evidence>
<evidence type="ECO:0000256" key="8">
    <source>
        <dbReference type="ARBA" id="ARBA00022679"/>
    </source>
</evidence>
<keyword evidence="6 15" id="KW-0963">Cytoplasm</keyword>
<evidence type="ECO:0000256" key="7">
    <source>
        <dbReference type="ARBA" id="ARBA00022676"/>
    </source>
</evidence>
<evidence type="ECO:0000256" key="4">
    <source>
        <dbReference type="ARBA" id="ARBA00008391"/>
    </source>
</evidence>
<dbReference type="GO" id="GO:0016757">
    <property type="term" value="F:glycosyltransferase activity"/>
    <property type="evidence" value="ECO:0007669"/>
    <property type="project" value="UniProtKB-KW"/>
</dbReference>
<dbReference type="NCBIfam" id="TIGR01203">
    <property type="entry name" value="HGPRTase"/>
    <property type="match status" value="1"/>
</dbReference>
<keyword evidence="18" id="KW-1185">Reference proteome</keyword>
<dbReference type="Gene3D" id="3.40.50.2020">
    <property type="match status" value="1"/>
</dbReference>
<keyword evidence="11 15" id="KW-0547">Nucleotide-binding</keyword>
<dbReference type="PANTHER" id="PTHR43340:SF1">
    <property type="entry name" value="HYPOXANTHINE PHOSPHORIBOSYLTRANSFERASE"/>
    <property type="match status" value="1"/>
</dbReference>
<evidence type="ECO:0000256" key="11">
    <source>
        <dbReference type="ARBA" id="ARBA00022741"/>
    </source>
</evidence>
<dbReference type="Proteomes" id="UP000675880">
    <property type="component" value="Unassembled WGS sequence"/>
</dbReference>
<dbReference type="PANTHER" id="PTHR43340">
    <property type="entry name" value="HYPOXANTHINE-GUANINE PHOSPHORIBOSYLTRANSFERASE"/>
    <property type="match status" value="1"/>
</dbReference>
<evidence type="ECO:0000256" key="10">
    <source>
        <dbReference type="ARBA" id="ARBA00022726"/>
    </source>
</evidence>
<evidence type="ECO:0000256" key="1">
    <source>
        <dbReference type="ARBA" id="ARBA00001946"/>
    </source>
</evidence>
<dbReference type="SUPFAM" id="SSF53271">
    <property type="entry name" value="PRTase-like"/>
    <property type="match status" value="1"/>
</dbReference>
<name>A0ABM8RQF8_9BACT</name>
<evidence type="ECO:0000256" key="15">
    <source>
        <dbReference type="RuleBase" id="RU364099"/>
    </source>
</evidence>
<keyword evidence="9 15" id="KW-0479">Metal-binding</keyword>
<proteinExistence type="inferred from homology"/>
<sequence length="183" mass="20693">MERIFGRPIVTQEQMRTRIRELGRQIASDYAGKDLVLVGVLKGAYAFYADLARAIRIPMRVEFIVVTSYGARKKTSGKVKLVSDLTEPIAGKDVLLVEDIVDSGLTVQYLMTTLSRRKPRSLKVCTLLSKPERRLVEVDLEYVGFKIPNKFVVGYGLDYRQEYRNLPYLAALDQGDEGEQESA</sequence>
<evidence type="ECO:0000256" key="13">
    <source>
        <dbReference type="ARBA" id="ARBA00048811"/>
    </source>
</evidence>
<evidence type="ECO:0000259" key="16">
    <source>
        <dbReference type="Pfam" id="PF00156"/>
    </source>
</evidence>
<accession>A0ABM8RQF8</accession>